<reference evidence="1" key="1">
    <citation type="submission" date="2021-03" db="EMBL/GenBank/DDBJ databases">
        <authorList>
            <person name="Li Z."/>
            <person name="Yang C."/>
        </authorList>
    </citation>
    <scope>NUCLEOTIDE SEQUENCE</scope>
    <source>
        <strain evidence="1">Dzin_1.0</strain>
        <tissue evidence="1">Leaf</tissue>
    </source>
</reference>
<evidence type="ECO:0000313" key="1">
    <source>
        <dbReference type="EMBL" id="KAJ0975748.1"/>
    </source>
</evidence>
<dbReference type="GO" id="GO:0004309">
    <property type="term" value="F:exopolyphosphatase activity"/>
    <property type="evidence" value="ECO:0007669"/>
    <property type="project" value="TreeGrafter"/>
</dbReference>
<protein>
    <submittedName>
        <fullName evidence="1">Uncharacterized protein</fullName>
    </submittedName>
</protein>
<dbReference type="InterPro" id="IPR038763">
    <property type="entry name" value="DHH_sf"/>
</dbReference>
<keyword evidence="2" id="KW-1185">Reference proteome</keyword>
<comment type="caution">
    <text evidence="1">The sequence shown here is derived from an EMBL/GenBank/DDBJ whole genome shotgun (WGS) entry which is preliminary data.</text>
</comment>
<dbReference type="OrthoDB" id="374045at2759"/>
<reference evidence="1" key="2">
    <citation type="journal article" date="2022" name="Hortic Res">
        <title>The genome of Dioscorea zingiberensis sheds light on the biosynthesis, origin and evolution of the medicinally important diosgenin saponins.</title>
        <authorList>
            <person name="Li Y."/>
            <person name="Tan C."/>
            <person name="Li Z."/>
            <person name="Guo J."/>
            <person name="Li S."/>
            <person name="Chen X."/>
            <person name="Wang C."/>
            <person name="Dai X."/>
            <person name="Yang H."/>
            <person name="Song W."/>
            <person name="Hou L."/>
            <person name="Xu J."/>
            <person name="Tong Z."/>
            <person name="Xu A."/>
            <person name="Yuan X."/>
            <person name="Wang W."/>
            <person name="Yang Q."/>
            <person name="Chen L."/>
            <person name="Sun Z."/>
            <person name="Wang K."/>
            <person name="Pan B."/>
            <person name="Chen J."/>
            <person name="Bao Y."/>
            <person name="Liu F."/>
            <person name="Qi X."/>
            <person name="Gang D.R."/>
            <person name="Wen J."/>
            <person name="Li J."/>
        </authorList>
    </citation>
    <scope>NUCLEOTIDE SEQUENCE</scope>
    <source>
        <strain evidence="1">Dzin_1.0</strain>
    </source>
</reference>
<evidence type="ECO:0000313" key="2">
    <source>
        <dbReference type="Proteomes" id="UP001085076"/>
    </source>
</evidence>
<name>A0A9D5CLN8_9LILI</name>
<dbReference type="AlphaFoldDB" id="A0A9D5CLN8"/>
<dbReference type="SUPFAM" id="SSF64182">
    <property type="entry name" value="DHH phosphoesterases"/>
    <property type="match status" value="1"/>
</dbReference>
<proteinExistence type="predicted"/>
<organism evidence="1 2">
    <name type="scientific">Dioscorea zingiberensis</name>
    <dbReference type="NCBI Taxonomy" id="325984"/>
    <lineage>
        <taxon>Eukaryota</taxon>
        <taxon>Viridiplantae</taxon>
        <taxon>Streptophyta</taxon>
        <taxon>Embryophyta</taxon>
        <taxon>Tracheophyta</taxon>
        <taxon>Spermatophyta</taxon>
        <taxon>Magnoliopsida</taxon>
        <taxon>Liliopsida</taxon>
        <taxon>Dioscoreales</taxon>
        <taxon>Dioscoreaceae</taxon>
        <taxon>Dioscorea</taxon>
    </lineage>
</organism>
<dbReference type="Gene3D" id="3.90.1640.10">
    <property type="entry name" value="inorganic pyrophosphatase (n-terminal core)"/>
    <property type="match status" value="2"/>
</dbReference>
<dbReference type="GO" id="GO:0005737">
    <property type="term" value="C:cytoplasm"/>
    <property type="evidence" value="ECO:0007669"/>
    <property type="project" value="TreeGrafter"/>
</dbReference>
<dbReference type="Proteomes" id="UP001085076">
    <property type="component" value="Miscellaneous, Linkage group lg04"/>
</dbReference>
<accession>A0A9D5CLN8</accession>
<sequence>MTVTQENVSETSLTRSLSSIWEFESKNSTLDTVNTAGSVKSVRDDEKNIQNKKAIELPKFDIPRWAASFYCSSNPLIPMCASVAMLNEYLRARKDDINVGVPGMFLHAVIGQEVADVGSVVSTILYAYFLNETQEDRNSCIVPVINMERADLRIHPELNWLFDSCQIEVSSLVFIDEIDLTYYDLFGSLNLVLVNGMKLSEKTRGIKRIIGLNRELRETSPEILAGHGLCRLLLSGILLDTSNLTDAKCTDKDKYMSTLLIKGAGQFGINGLHQILKCKKVDMSELKVRDILRKTRVAGKPNSIGSRLLVYRIGMCSIGLSVEELLGHGDSAAEEVILYRDTRVELKAFEIDNKLTSRRSIEHLLQAFGAHNVKVS</sequence>
<dbReference type="EMBL" id="JAGGNH010000004">
    <property type="protein sequence ID" value="KAJ0975748.1"/>
    <property type="molecule type" value="Genomic_DNA"/>
</dbReference>
<dbReference type="PANTHER" id="PTHR12112">
    <property type="entry name" value="BNIP - RELATED"/>
    <property type="match status" value="1"/>
</dbReference>
<dbReference type="PANTHER" id="PTHR12112:SF52">
    <property type="entry name" value="DHHA2 DOMAIN-CONTAINING PROTEIN"/>
    <property type="match status" value="1"/>
</dbReference>
<gene>
    <name evidence="1" type="ORF">J5N97_017713</name>
</gene>